<evidence type="ECO:0000256" key="1">
    <source>
        <dbReference type="ARBA" id="ARBA00022723"/>
    </source>
</evidence>
<dbReference type="InterPro" id="IPR029068">
    <property type="entry name" value="Glyas_Bleomycin-R_OHBP_Dase"/>
</dbReference>
<dbReference type="InterPro" id="IPR037478">
    <property type="entry name" value="YwkD-like_dom"/>
</dbReference>
<evidence type="ECO:0000313" key="4">
    <source>
        <dbReference type="Proteomes" id="UP000753802"/>
    </source>
</evidence>
<name>A0ABW9ZTC3_9BACT</name>
<dbReference type="SUPFAM" id="SSF54593">
    <property type="entry name" value="Glyoxalase/Bleomycin resistance protein/Dihydroxybiphenyl dioxygenase"/>
    <property type="match status" value="1"/>
</dbReference>
<dbReference type="PROSITE" id="PS51819">
    <property type="entry name" value="VOC"/>
    <property type="match status" value="1"/>
</dbReference>
<keyword evidence="4" id="KW-1185">Reference proteome</keyword>
<sequence length="131" mass="15344">MLKIEAIHHVAVLTSSELYETSKSFYTNVLGFTVIAEVFREERNSYKLDLALNGRYQLELFSFPGYCERASFPEAKGLRHLAFAVNDVKEGFEWLQKNQVRVEQIRIDEHTGKEFLFFYDPNGQPLELYQQ</sequence>
<dbReference type="Gene3D" id="3.10.180.10">
    <property type="entry name" value="2,3-Dihydroxybiphenyl 1,2-Dioxygenase, domain 1"/>
    <property type="match status" value="1"/>
</dbReference>
<accession>A0ABW9ZTC3</accession>
<dbReference type="PANTHER" id="PTHR36113:SF6">
    <property type="entry name" value="FOSFOMYCIN RESISTANCE PROTEIN FOSX"/>
    <property type="match status" value="1"/>
</dbReference>
<dbReference type="Proteomes" id="UP000753802">
    <property type="component" value="Unassembled WGS sequence"/>
</dbReference>
<dbReference type="Pfam" id="PF00903">
    <property type="entry name" value="Glyoxalase"/>
    <property type="match status" value="1"/>
</dbReference>
<reference evidence="3 4" key="1">
    <citation type="submission" date="2020-01" db="EMBL/GenBank/DDBJ databases">
        <title>Genome analysis.</title>
        <authorList>
            <person name="Wu S."/>
            <person name="Wang G."/>
        </authorList>
    </citation>
    <scope>NUCLEOTIDE SEQUENCE [LARGE SCALE GENOMIC DNA]</scope>
    <source>
        <strain evidence="3 4">SYL130</strain>
    </source>
</reference>
<evidence type="ECO:0000259" key="2">
    <source>
        <dbReference type="PROSITE" id="PS51819"/>
    </source>
</evidence>
<evidence type="ECO:0000313" key="3">
    <source>
        <dbReference type="EMBL" id="NCI50384.1"/>
    </source>
</evidence>
<dbReference type="InterPro" id="IPR037523">
    <property type="entry name" value="VOC_core"/>
</dbReference>
<gene>
    <name evidence="3" type="ORF">GWC95_10655</name>
</gene>
<protein>
    <submittedName>
        <fullName evidence="3">VOC family protein</fullName>
    </submittedName>
</protein>
<proteinExistence type="predicted"/>
<organism evidence="3 4">
    <name type="scientific">Sediminibacterium roseum</name>
    <dbReference type="NCBI Taxonomy" id="1978412"/>
    <lineage>
        <taxon>Bacteria</taxon>
        <taxon>Pseudomonadati</taxon>
        <taxon>Bacteroidota</taxon>
        <taxon>Chitinophagia</taxon>
        <taxon>Chitinophagales</taxon>
        <taxon>Chitinophagaceae</taxon>
        <taxon>Sediminibacterium</taxon>
    </lineage>
</organism>
<dbReference type="EMBL" id="JAACJS010000012">
    <property type="protein sequence ID" value="NCI50384.1"/>
    <property type="molecule type" value="Genomic_DNA"/>
</dbReference>
<dbReference type="NCBIfam" id="NF008551">
    <property type="entry name" value="PRK11478.1"/>
    <property type="match status" value="1"/>
</dbReference>
<dbReference type="InterPro" id="IPR004360">
    <property type="entry name" value="Glyas_Fos-R_dOase_dom"/>
</dbReference>
<dbReference type="RefSeq" id="WP_161818683.1">
    <property type="nucleotide sequence ID" value="NZ_JAACJS010000012.1"/>
</dbReference>
<dbReference type="CDD" id="cd08352">
    <property type="entry name" value="VOC_Bs_YwkD_like"/>
    <property type="match status" value="1"/>
</dbReference>
<feature type="domain" description="VOC" evidence="2">
    <location>
        <begin position="6"/>
        <end position="131"/>
    </location>
</feature>
<dbReference type="PANTHER" id="PTHR36113">
    <property type="entry name" value="LYASE, PUTATIVE-RELATED-RELATED"/>
    <property type="match status" value="1"/>
</dbReference>
<comment type="caution">
    <text evidence="3">The sequence shown here is derived from an EMBL/GenBank/DDBJ whole genome shotgun (WGS) entry which is preliminary data.</text>
</comment>
<keyword evidence="1" id="KW-0479">Metal-binding</keyword>
<dbReference type="InterPro" id="IPR051332">
    <property type="entry name" value="Fosfomycin_Res_Enzymes"/>
</dbReference>